<accession>A0A558D9C4</accession>
<feature type="signal peptide" evidence="2">
    <location>
        <begin position="1"/>
        <end position="20"/>
    </location>
</feature>
<sequence>MQGFLLGTLSLVLFSSLVTAEGRYTPPYADQNGNIWRPDDRAADQQAAPDTTQGQYQTPNQIPYGQPDTQQGTYPYQQLQPYPGNAQQAQPEPYGNYGYQESYDSGYYAAPQGQTGYWGENGYLAAPGYGYPSGYYQAQPYSYPYVYETAPAVNSYAPPPGYAPPQGYGYNQGYYAPMPPAQEQAYEEPYPSGYGAGYGYPQTQTPNQTAPQDYQPQQVPAAPYMSGQATQPAYQQGNVPVPQGMAQPQYPTDDQNAEWQPNAPQRAANIQQQASGNNGILVNGAPAVFRPWTAPDDSAEQKPATE</sequence>
<reference evidence="3 4" key="1">
    <citation type="submission" date="2019-07" db="EMBL/GenBank/DDBJ databases">
        <title>The pathways for chlorine oxyanion respiration interact through the shared metabolite chlorate.</title>
        <authorList>
            <person name="Barnum T.P."/>
            <person name="Cheng Y."/>
            <person name="Hill K.A."/>
            <person name="Lucas L.N."/>
            <person name="Carlson H.K."/>
            <person name="Coates J.D."/>
        </authorList>
    </citation>
    <scope>NUCLEOTIDE SEQUENCE [LARGE SCALE GENOMIC DNA]</scope>
    <source>
        <strain evidence="3">BK-3</strain>
    </source>
</reference>
<dbReference type="EMBL" id="VMRY01000012">
    <property type="protein sequence ID" value="TVT57627.1"/>
    <property type="molecule type" value="Genomic_DNA"/>
</dbReference>
<feature type="compositionally biased region" description="Polar residues" evidence="1">
    <location>
        <begin position="249"/>
        <end position="280"/>
    </location>
</feature>
<name>A0A558D9C4_9GAMM</name>
<evidence type="ECO:0000313" key="3">
    <source>
        <dbReference type="EMBL" id="TVT57627.1"/>
    </source>
</evidence>
<keyword evidence="2" id="KW-0732">Signal</keyword>
<evidence type="ECO:0000256" key="2">
    <source>
        <dbReference type="SAM" id="SignalP"/>
    </source>
</evidence>
<organism evidence="3 4">
    <name type="scientific">Sedimenticola thiotaurini</name>
    <dbReference type="NCBI Taxonomy" id="1543721"/>
    <lineage>
        <taxon>Bacteria</taxon>
        <taxon>Pseudomonadati</taxon>
        <taxon>Pseudomonadota</taxon>
        <taxon>Gammaproteobacteria</taxon>
        <taxon>Chromatiales</taxon>
        <taxon>Sedimenticolaceae</taxon>
        <taxon>Sedimenticola</taxon>
    </lineage>
</organism>
<gene>
    <name evidence="3" type="ORF">FHK82_05455</name>
</gene>
<feature type="region of interest" description="Disordered" evidence="1">
    <location>
        <begin position="23"/>
        <end position="98"/>
    </location>
</feature>
<dbReference type="AlphaFoldDB" id="A0A558D9C4"/>
<feature type="compositionally biased region" description="Low complexity" evidence="1">
    <location>
        <begin position="194"/>
        <end position="212"/>
    </location>
</feature>
<feature type="region of interest" description="Disordered" evidence="1">
    <location>
        <begin position="241"/>
        <end position="306"/>
    </location>
</feature>
<comment type="caution">
    <text evidence="3">The sequence shown here is derived from an EMBL/GenBank/DDBJ whole genome shotgun (WGS) entry which is preliminary data.</text>
</comment>
<protein>
    <submittedName>
        <fullName evidence="3">Uncharacterized protein</fullName>
    </submittedName>
</protein>
<feature type="chain" id="PRO_5021844351" evidence="2">
    <location>
        <begin position="21"/>
        <end position="306"/>
    </location>
</feature>
<dbReference type="Proteomes" id="UP000317355">
    <property type="component" value="Unassembled WGS sequence"/>
</dbReference>
<feature type="compositionally biased region" description="Polar residues" evidence="1">
    <location>
        <begin position="51"/>
        <end position="90"/>
    </location>
</feature>
<evidence type="ECO:0000313" key="4">
    <source>
        <dbReference type="Proteomes" id="UP000317355"/>
    </source>
</evidence>
<proteinExistence type="predicted"/>
<feature type="region of interest" description="Disordered" evidence="1">
    <location>
        <begin position="194"/>
        <end position="215"/>
    </location>
</feature>
<evidence type="ECO:0000256" key="1">
    <source>
        <dbReference type="SAM" id="MobiDB-lite"/>
    </source>
</evidence>